<keyword evidence="8 12" id="KW-1133">Transmembrane helix</keyword>
<evidence type="ECO:0000313" key="14">
    <source>
        <dbReference type="Proteomes" id="UP000826234"/>
    </source>
</evidence>
<dbReference type="EMBL" id="JAIPUX010003439">
    <property type="protein sequence ID" value="KAH0620051.1"/>
    <property type="molecule type" value="Genomic_DNA"/>
</dbReference>
<evidence type="ECO:0000313" key="13">
    <source>
        <dbReference type="EMBL" id="KAH0620051.1"/>
    </source>
</evidence>
<evidence type="ECO:0000256" key="10">
    <source>
        <dbReference type="SAM" id="Coils"/>
    </source>
</evidence>
<keyword evidence="14" id="KW-1185">Reference proteome</keyword>
<proteinExistence type="inferred from homology"/>
<sequence>MAAGMRPEVPPQPPLEEEGAQSLQQTVGSLLSDYGWYILFSLIIVYLLVQKLAKTFRGTSRPCLDTAAIEPDAVVKRQEALLAARLRMQEELNAQAEKFKEKQRKLEEDKRRQKIAMWESMQEGKSYKETLRQNQEPEPGASASMAVPKPKPKRKPLREGGKFQIWVTTPCLEKVVGHAHGDRDAEVLHQVDEDKFCRCLLWTLAGINLAP</sequence>
<keyword evidence="10" id="KW-0175">Coiled coil</keyword>
<evidence type="ECO:0008006" key="15">
    <source>
        <dbReference type="Google" id="ProtNLM"/>
    </source>
</evidence>
<dbReference type="Gene3D" id="6.10.250.2950">
    <property type="match status" value="1"/>
</dbReference>
<keyword evidence="6" id="KW-0256">Endoplasmic reticulum</keyword>
<dbReference type="Pfam" id="PF06936">
    <property type="entry name" value="Selenoprotein_S"/>
    <property type="match status" value="1"/>
</dbReference>
<evidence type="ECO:0000256" key="5">
    <source>
        <dbReference type="ARBA" id="ARBA00022692"/>
    </source>
</evidence>
<keyword evidence="7" id="KW-0712">Selenocysteine</keyword>
<protein>
    <recommendedName>
        <fullName evidence="15">Selenoprotein S</fullName>
    </recommendedName>
</protein>
<feature type="coiled-coil region" evidence="10">
    <location>
        <begin position="85"/>
        <end position="116"/>
    </location>
</feature>
<reference evidence="13 14" key="1">
    <citation type="journal article" date="2022" name="Gigascience">
        <title>A chromosome-level genome assembly and annotation of the desert horned lizard, Phrynosoma platyrhinos, provides insight into chromosomal rearrangements among reptiles.</title>
        <authorList>
            <person name="Koochekian N."/>
            <person name="Ascanio A."/>
            <person name="Farleigh K."/>
            <person name="Card D.C."/>
            <person name="Schield D.R."/>
            <person name="Castoe T.A."/>
            <person name="Jezkova T."/>
        </authorList>
    </citation>
    <scope>NUCLEOTIDE SEQUENCE [LARGE SCALE GENOMIC DNA]</scope>
    <source>
        <strain evidence="13">NK-2021</strain>
    </source>
</reference>
<evidence type="ECO:0000256" key="7">
    <source>
        <dbReference type="ARBA" id="ARBA00022933"/>
    </source>
</evidence>
<dbReference type="Proteomes" id="UP000826234">
    <property type="component" value="Unassembled WGS sequence"/>
</dbReference>
<keyword evidence="4" id="KW-0963">Cytoplasm</keyword>
<comment type="subcellular location">
    <subcellularLocation>
        <location evidence="2">Cytoplasm</location>
    </subcellularLocation>
    <subcellularLocation>
        <location evidence="1">Endoplasmic reticulum membrane</location>
        <topology evidence="1">Single-pass membrane protein</topology>
    </subcellularLocation>
</comment>
<dbReference type="PANTHER" id="PTHR28621:SF1">
    <property type="entry name" value="SELENOPROTEIN S"/>
    <property type="match status" value="1"/>
</dbReference>
<dbReference type="PANTHER" id="PTHR28621">
    <property type="entry name" value="SELENOPROTEIN S"/>
    <property type="match status" value="1"/>
</dbReference>
<evidence type="ECO:0000256" key="4">
    <source>
        <dbReference type="ARBA" id="ARBA00022490"/>
    </source>
</evidence>
<gene>
    <name evidence="13" type="ORF">JD844_014583</name>
</gene>
<keyword evidence="9 12" id="KW-0472">Membrane</keyword>
<evidence type="ECO:0000256" key="6">
    <source>
        <dbReference type="ARBA" id="ARBA00022824"/>
    </source>
</evidence>
<evidence type="ECO:0000256" key="9">
    <source>
        <dbReference type="ARBA" id="ARBA00023136"/>
    </source>
</evidence>
<feature type="region of interest" description="Disordered" evidence="11">
    <location>
        <begin position="125"/>
        <end position="157"/>
    </location>
</feature>
<comment type="similarity">
    <text evidence="3">Belongs to the selenoprotein S family.</text>
</comment>
<feature type="transmembrane region" description="Helical" evidence="12">
    <location>
        <begin position="34"/>
        <end position="53"/>
    </location>
</feature>
<evidence type="ECO:0000256" key="11">
    <source>
        <dbReference type="SAM" id="MobiDB-lite"/>
    </source>
</evidence>
<evidence type="ECO:0000256" key="8">
    <source>
        <dbReference type="ARBA" id="ARBA00022989"/>
    </source>
</evidence>
<evidence type="ECO:0000256" key="3">
    <source>
        <dbReference type="ARBA" id="ARBA00011034"/>
    </source>
</evidence>
<evidence type="ECO:0000256" key="12">
    <source>
        <dbReference type="SAM" id="Phobius"/>
    </source>
</evidence>
<evidence type="ECO:0000256" key="1">
    <source>
        <dbReference type="ARBA" id="ARBA00004389"/>
    </source>
</evidence>
<evidence type="ECO:0000256" key="2">
    <source>
        <dbReference type="ARBA" id="ARBA00004496"/>
    </source>
</evidence>
<organism evidence="13 14">
    <name type="scientific">Phrynosoma platyrhinos</name>
    <name type="common">Desert horned lizard</name>
    <dbReference type="NCBI Taxonomy" id="52577"/>
    <lineage>
        <taxon>Eukaryota</taxon>
        <taxon>Metazoa</taxon>
        <taxon>Chordata</taxon>
        <taxon>Craniata</taxon>
        <taxon>Vertebrata</taxon>
        <taxon>Euteleostomi</taxon>
        <taxon>Lepidosauria</taxon>
        <taxon>Squamata</taxon>
        <taxon>Bifurcata</taxon>
        <taxon>Unidentata</taxon>
        <taxon>Episquamata</taxon>
        <taxon>Toxicofera</taxon>
        <taxon>Iguania</taxon>
        <taxon>Phrynosomatidae</taxon>
        <taxon>Phrynosomatinae</taxon>
        <taxon>Phrynosoma</taxon>
    </lineage>
</organism>
<dbReference type="InterPro" id="IPR009703">
    <property type="entry name" value="Selenoprotein_S"/>
</dbReference>
<keyword evidence="5 12" id="KW-0812">Transmembrane</keyword>
<name>A0ABQ7SRN1_PHRPL</name>
<comment type="caution">
    <text evidence="13">The sequence shown here is derived from an EMBL/GenBank/DDBJ whole genome shotgun (WGS) entry which is preliminary data.</text>
</comment>
<accession>A0ABQ7SRN1</accession>